<gene>
    <name evidence="2" type="ORF">METZ01_LOCUS55412</name>
</gene>
<sequence length="43" mass="4551">MTFPRMVSHSESGGGPVHGSRIEPPSVPFPGLAAHDPPYHRTG</sequence>
<protein>
    <submittedName>
        <fullName evidence="2">Uncharacterized protein</fullName>
    </submittedName>
</protein>
<organism evidence="2">
    <name type="scientific">marine metagenome</name>
    <dbReference type="NCBI Taxonomy" id="408172"/>
    <lineage>
        <taxon>unclassified sequences</taxon>
        <taxon>metagenomes</taxon>
        <taxon>ecological metagenomes</taxon>
    </lineage>
</organism>
<evidence type="ECO:0000256" key="1">
    <source>
        <dbReference type="SAM" id="MobiDB-lite"/>
    </source>
</evidence>
<accession>A0A381SGZ2</accession>
<feature type="region of interest" description="Disordered" evidence="1">
    <location>
        <begin position="1"/>
        <end position="43"/>
    </location>
</feature>
<dbReference type="AlphaFoldDB" id="A0A381SGZ2"/>
<evidence type="ECO:0000313" key="2">
    <source>
        <dbReference type="EMBL" id="SVA02558.1"/>
    </source>
</evidence>
<reference evidence="2" key="1">
    <citation type="submission" date="2018-05" db="EMBL/GenBank/DDBJ databases">
        <authorList>
            <person name="Lanie J.A."/>
            <person name="Ng W.-L."/>
            <person name="Kazmierczak K.M."/>
            <person name="Andrzejewski T.M."/>
            <person name="Davidsen T.M."/>
            <person name="Wayne K.J."/>
            <person name="Tettelin H."/>
            <person name="Glass J.I."/>
            <person name="Rusch D."/>
            <person name="Podicherti R."/>
            <person name="Tsui H.-C.T."/>
            <person name="Winkler M.E."/>
        </authorList>
    </citation>
    <scope>NUCLEOTIDE SEQUENCE</scope>
</reference>
<name>A0A381SGZ2_9ZZZZ</name>
<dbReference type="EMBL" id="UINC01003017">
    <property type="protein sequence ID" value="SVA02558.1"/>
    <property type="molecule type" value="Genomic_DNA"/>
</dbReference>
<proteinExistence type="predicted"/>